<dbReference type="Proteomes" id="UP000029981">
    <property type="component" value="Chromosome 4"/>
</dbReference>
<name>A0A0A0KZB1_CUCSA</name>
<sequence length="142" mass="15950">MQTYKGRGDLLLALPSAIPLLLRTIGHHYFSINNSTSTRNDQAPYSAVTIPLLLGTLQEIDFFPMHKDVLDKTTKYVEKGSLDAGLHGTPDTDVVNVGNRVFMTSWSSIRIGASLMLRQNTLSPVSFFKRQEYVTKPDVKWH</sequence>
<protein>
    <submittedName>
        <fullName evidence="1">Uncharacterized protein</fullName>
    </submittedName>
</protein>
<reference evidence="1 2" key="1">
    <citation type="journal article" date="2009" name="Nat. Genet.">
        <title>The genome of the cucumber, Cucumis sativus L.</title>
        <authorList>
            <person name="Huang S."/>
            <person name="Li R."/>
            <person name="Zhang Z."/>
            <person name="Li L."/>
            <person name="Gu X."/>
            <person name="Fan W."/>
            <person name="Lucas W.J."/>
            <person name="Wang X."/>
            <person name="Xie B."/>
            <person name="Ni P."/>
            <person name="Ren Y."/>
            <person name="Zhu H."/>
            <person name="Li J."/>
            <person name="Lin K."/>
            <person name="Jin W."/>
            <person name="Fei Z."/>
            <person name="Li G."/>
            <person name="Staub J."/>
            <person name="Kilian A."/>
            <person name="van der Vossen E.A."/>
            <person name="Wu Y."/>
            <person name="Guo J."/>
            <person name="He J."/>
            <person name="Jia Z."/>
            <person name="Ren Y."/>
            <person name="Tian G."/>
            <person name="Lu Y."/>
            <person name="Ruan J."/>
            <person name="Qian W."/>
            <person name="Wang M."/>
            <person name="Huang Q."/>
            <person name="Li B."/>
            <person name="Xuan Z."/>
            <person name="Cao J."/>
            <person name="Asan"/>
            <person name="Wu Z."/>
            <person name="Zhang J."/>
            <person name="Cai Q."/>
            <person name="Bai Y."/>
            <person name="Zhao B."/>
            <person name="Han Y."/>
            <person name="Li Y."/>
            <person name="Li X."/>
            <person name="Wang S."/>
            <person name="Shi Q."/>
            <person name="Liu S."/>
            <person name="Cho W.K."/>
            <person name="Kim J.Y."/>
            <person name="Xu Y."/>
            <person name="Heller-Uszynska K."/>
            <person name="Miao H."/>
            <person name="Cheng Z."/>
            <person name="Zhang S."/>
            <person name="Wu J."/>
            <person name="Yang Y."/>
            <person name="Kang H."/>
            <person name="Li M."/>
            <person name="Liang H."/>
            <person name="Ren X."/>
            <person name="Shi Z."/>
            <person name="Wen M."/>
            <person name="Jian M."/>
            <person name="Yang H."/>
            <person name="Zhang G."/>
            <person name="Yang Z."/>
            <person name="Chen R."/>
            <person name="Liu S."/>
            <person name="Li J."/>
            <person name="Ma L."/>
            <person name="Liu H."/>
            <person name="Zhou Y."/>
            <person name="Zhao J."/>
            <person name="Fang X."/>
            <person name="Li G."/>
            <person name="Fang L."/>
            <person name="Li Y."/>
            <person name="Liu D."/>
            <person name="Zheng H."/>
            <person name="Zhang Y."/>
            <person name="Qin N."/>
            <person name="Li Z."/>
            <person name="Yang G."/>
            <person name="Yang S."/>
            <person name="Bolund L."/>
            <person name="Kristiansen K."/>
            <person name="Zheng H."/>
            <person name="Li S."/>
            <person name="Zhang X."/>
            <person name="Yang H."/>
            <person name="Wang J."/>
            <person name="Sun R."/>
            <person name="Zhang B."/>
            <person name="Jiang S."/>
            <person name="Wang J."/>
            <person name="Du Y."/>
            <person name="Li S."/>
        </authorList>
    </citation>
    <scope>NUCLEOTIDE SEQUENCE [LARGE SCALE GENOMIC DNA]</scope>
    <source>
        <strain evidence="2">cv. 9930</strain>
    </source>
</reference>
<accession>A0A0A0KZB1</accession>
<dbReference type="Gramene" id="KGN53717">
    <property type="protein sequence ID" value="KGN53717"/>
    <property type="gene ID" value="Csa_4G110040"/>
</dbReference>
<evidence type="ECO:0000313" key="1">
    <source>
        <dbReference type="EMBL" id="KGN53717.1"/>
    </source>
</evidence>
<evidence type="ECO:0000313" key="2">
    <source>
        <dbReference type="Proteomes" id="UP000029981"/>
    </source>
</evidence>
<reference evidence="1 2" key="3">
    <citation type="journal article" date="2010" name="BMC Genomics">
        <title>Transcriptome sequencing and comparative analysis of cucumber flowers with different sex types.</title>
        <authorList>
            <person name="Guo S."/>
            <person name="Zheng Y."/>
            <person name="Joung J.G."/>
            <person name="Liu S."/>
            <person name="Zhang Z."/>
            <person name="Crasta O.R."/>
            <person name="Sobral B.W."/>
            <person name="Xu Y."/>
            <person name="Huang S."/>
            <person name="Fei Z."/>
        </authorList>
    </citation>
    <scope>NUCLEOTIDE SEQUENCE [LARGE SCALE GENOMIC DNA]</scope>
    <source>
        <strain evidence="2">cv. 9930</strain>
    </source>
</reference>
<organism evidence="1 2">
    <name type="scientific">Cucumis sativus</name>
    <name type="common">Cucumber</name>
    <dbReference type="NCBI Taxonomy" id="3659"/>
    <lineage>
        <taxon>Eukaryota</taxon>
        <taxon>Viridiplantae</taxon>
        <taxon>Streptophyta</taxon>
        <taxon>Embryophyta</taxon>
        <taxon>Tracheophyta</taxon>
        <taxon>Spermatophyta</taxon>
        <taxon>Magnoliopsida</taxon>
        <taxon>eudicotyledons</taxon>
        <taxon>Gunneridae</taxon>
        <taxon>Pentapetalae</taxon>
        <taxon>rosids</taxon>
        <taxon>fabids</taxon>
        <taxon>Cucurbitales</taxon>
        <taxon>Cucurbitaceae</taxon>
        <taxon>Benincaseae</taxon>
        <taxon>Cucumis</taxon>
    </lineage>
</organism>
<dbReference type="EMBL" id="CM002925">
    <property type="protein sequence ID" value="KGN53717.1"/>
    <property type="molecule type" value="Genomic_DNA"/>
</dbReference>
<reference evidence="1 2" key="4">
    <citation type="journal article" date="2011" name="BMC Genomics">
        <title>RNA-Seq improves annotation of protein-coding genes in the cucumber genome.</title>
        <authorList>
            <person name="Li Z."/>
            <person name="Zhang Z."/>
            <person name="Yan P."/>
            <person name="Huang S."/>
            <person name="Fei Z."/>
            <person name="Lin K."/>
        </authorList>
    </citation>
    <scope>NUCLEOTIDE SEQUENCE [LARGE SCALE GENOMIC DNA]</scope>
    <source>
        <strain evidence="2">cv. 9930</strain>
    </source>
</reference>
<proteinExistence type="predicted"/>
<keyword evidence="2" id="KW-1185">Reference proteome</keyword>
<reference evidence="1 2" key="2">
    <citation type="journal article" date="2009" name="PLoS ONE">
        <title>An integrated genetic and cytogenetic map of the cucumber genome.</title>
        <authorList>
            <person name="Ren Y."/>
            <person name="Zhang Z."/>
            <person name="Liu J."/>
            <person name="Staub J.E."/>
            <person name="Han Y."/>
            <person name="Cheng Z."/>
            <person name="Li X."/>
            <person name="Lu J."/>
            <person name="Miao H."/>
            <person name="Kang H."/>
            <person name="Xie B."/>
            <person name="Gu X."/>
            <person name="Wang X."/>
            <person name="Du Y."/>
            <person name="Jin W."/>
            <person name="Huang S."/>
        </authorList>
    </citation>
    <scope>NUCLEOTIDE SEQUENCE [LARGE SCALE GENOMIC DNA]</scope>
    <source>
        <strain evidence="2">cv. 9930</strain>
    </source>
</reference>
<gene>
    <name evidence="1" type="ORF">Csa_4G110040</name>
</gene>
<dbReference type="AlphaFoldDB" id="A0A0A0KZB1"/>